<dbReference type="AlphaFoldDB" id="A0A5J4NER8"/>
<keyword evidence="8" id="KW-1185">Reference proteome</keyword>
<dbReference type="EMBL" id="QNGE01003360">
    <property type="protein sequence ID" value="KAA3674151.1"/>
    <property type="molecule type" value="Genomic_DNA"/>
</dbReference>
<evidence type="ECO:0000256" key="4">
    <source>
        <dbReference type="ARBA" id="ARBA00045182"/>
    </source>
</evidence>
<accession>A0A5J4NER8</accession>
<comment type="caution">
    <text evidence="7">The sequence shown here is derived from an EMBL/GenBank/DDBJ whole genome shotgun (WGS) entry which is preliminary data.</text>
</comment>
<dbReference type="PANTHER" id="PTHR18962:SF0">
    <property type="entry name" value="COILED-COIL DOMAIN-CONTAINING PROTEIN 39"/>
    <property type="match status" value="1"/>
</dbReference>
<feature type="compositionally biased region" description="Basic and acidic residues" evidence="6">
    <location>
        <begin position="480"/>
        <end position="491"/>
    </location>
</feature>
<dbReference type="GO" id="GO:0060287">
    <property type="term" value="P:epithelial cilium movement involved in determination of left/right asymmetry"/>
    <property type="evidence" value="ECO:0007669"/>
    <property type="project" value="TreeGrafter"/>
</dbReference>
<evidence type="ECO:0000313" key="7">
    <source>
        <dbReference type="EMBL" id="KAA3674151.1"/>
    </source>
</evidence>
<sequence length="814" mass="94339">MTLAVVLLDRSVLPALQPPLIDLDLLQKRLHQKTLVLENERAKVQQIREHMKNVKQETAYTAALCELRTKQTEDEEHQRKLAEREQGRLRQEFGRIEKLREEIGEKKSRLEDLAYRSRSELEKLSTNTNTSKEALDNWLKTVETRNEDMLIMKRYLKEDDSKLKELDLELQQLTTKLREKKGVLDTCYTKTQTYQLGLDGISEETRAAYTERDMLIAQWENAINQMRQRDSELRALADRLNDTRMQVGESEATIRDRQDFLQAQQDSTAEAQRRLNEAVSTIGKSRMELNERDLRKKNFRGELEALKRTVDKVAIDLEYARTQIAQLKKDKSKKTENLQQMQQLVRTLGERYEYIVESKLTAEQLANEAETDLAAAEANQEKMTRQLNRLRDDRFKSVQDFSIQQLERRISRMQGERTDEDSNLLEETVRRLTDDLEERSKMASLLNSQLSNLRDLKTKIPWLQPIDNRNVRFSGGLGERGRVGWSRDKPSETGGPADVAEGQGGGDAGVGAKPHPADCQEAMRRFKSVWFESGGDDLIYAMYLRAGVSRVESGQHIQMQQFLNGKSPRDVHRKKREAQALSEKSDNLENQLQGNGLEVDIALKQKSKMDSVRQRLLVDQNLMRLEVRRLFQVYQKRSDSVYTMRNSREELDLAIKDRSQQIALHQAMLISQIRISTEENGQLKVEIQARKSRIDKLIKRFEILTSLMAPPEGEEERTQTYYIIKAAQDKEMLQRKGDQLDAETRQAEQELIALENTLAVMNGCNSVYRLGNSKLPENSEELRMERDIREQISVLSIKLRYDGIHLNELKETEA</sequence>
<dbReference type="InterPro" id="IPR033290">
    <property type="entry name" value="CCDC39"/>
</dbReference>
<dbReference type="GO" id="GO:0005930">
    <property type="term" value="C:axoneme"/>
    <property type="evidence" value="ECO:0007669"/>
    <property type="project" value="InterPro"/>
</dbReference>
<comment type="function">
    <text evidence="4">Required for assembly of dynein regulatory complex (DRC) and inner dynein arm (IDA) complexes, which are responsible for ciliary beat regulation, thereby playing a central role in motility in cilia and flagella. Probably acts together with CCDC40 to form a molecular ruler that determines the 96 nanometer (nm) repeat length and arrangements of components in cilia and flagella. Not required for outer dynein arm complexes assembly.</text>
</comment>
<feature type="region of interest" description="Disordered" evidence="6">
    <location>
        <begin position="480"/>
        <end position="516"/>
    </location>
</feature>
<feature type="coiled-coil region" evidence="5">
    <location>
        <begin position="37"/>
        <end position="116"/>
    </location>
</feature>
<dbReference type="Pfam" id="PF24161">
    <property type="entry name" value="CCDC39"/>
    <property type="match status" value="2"/>
</dbReference>
<organism evidence="7 8">
    <name type="scientific">Paragonimus westermani</name>
    <dbReference type="NCBI Taxonomy" id="34504"/>
    <lineage>
        <taxon>Eukaryota</taxon>
        <taxon>Metazoa</taxon>
        <taxon>Spiralia</taxon>
        <taxon>Lophotrochozoa</taxon>
        <taxon>Platyhelminthes</taxon>
        <taxon>Trematoda</taxon>
        <taxon>Digenea</taxon>
        <taxon>Plagiorchiida</taxon>
        <taxon>Troglotremata</taxon>
        <taxon>Troglotrematidae</taxon>
        <taxon>Paragonimus</taxon>
    </lineage>
</organism>
<evidence type="ECO:0000313" key="8">
    <source>
        <dbReference type="Proteomes" id="UP000324629"/>
    </source>
</evidence>
<keyword evidence="3 5" id="KW-0175">Coiled coil</keyword>
<dbReference type="GO" id="GO:0005576">
    <property type="term" value="C:extracellular region"/>
    <property type="evidence" value="ECO:0007669"/>
    <property type="project" value="GOC"/>
</dbReference>
<feature type="non-terminal residue" evidence="7">
    <location>
        <position position="814"/>
    </location>
</feature>
<feature type="coiled-coil region" evidence="5">
    <location>
        <begin position="156"/>
        <end position="183"/>
    </location>
</feature>
<evidence type="ECO:0000256" key="3">
    <source>
        <dbReference type="ARBA" id="ARBA00023054"/>
    </source>
</evidence>
<reference evidence="7 8" key="1">
    <citation type="journal article" date="2019" name="Gigascience">
        <title>Whole-genome sequence of the oriental lung fluke Paragonimus westermani.</title>
        <authorList>
            <person name="Oey H."/>
            <person name="Zakrzewski M."/>
            <person name="Narain K."/>
            <person name="Devi K.R."/>
            <person name="Agatsuma T."/>
            <person name="Nawaratna S."/>
            <person name="Gobert G.N."/>
            <person name="Jones M.K."/>
            <person name="Ragan M.A."/>
            <person name="McManus D.P."/>
            <person name="Krause L."/>
        </authorList>
    </citation>
    <scope>NUCLEOTIDE SEQUENCE [LARGE SCALE GENOMIC DNA]</scope>
    <source>
        <strain evidence="7 8">IND2009</strain>
    </source>
</reference>
<protein>
    <recommendedName>
        <fullName evidence="2">Coiled-coil domain-containing protein 39</fullName>
    </recommendedName>
</protein>
<evidence type="ECO:0000256" key="5">
    <source>
        <dbReference type="SAM" id="Coils"/>
    </source>
</evidence>
<dbReference type="Proteomes" id="UP000324629">
    <property type="component" value="Unassembled WGS sequence"/>
</dbReference>
<evidence type="ECO:0000256" key="2">
    <source>
        <dbReference type="ARBA" id="ARBA00016725"/>
    </source>
</evidence>
<proteinExistence type="inferred from homology"/>
<feature type="coiled-coil region" evidence="5">
    <location>
        <begin position="730"/>
        <end position="757"/>
    </location>
</feature>
<dbReference type="GO" id="GO:0060285">
    <property type="term" value="P:cilium-dependent cell motility"/>
    <property type="evidence" value="ECO:0007669"/>
    <property type="project" value="TreeGrafter"/>
</dbReference>
<evidence type="ECO:0000256" key="1">
    <source>
        <dbReference type="ARBA" id="ARBA00005805"/>
    </source>
</evidence>
<dbReference type="PANTHER" id="PTHR18962">
    <property type="entry name" value="COILED-COIL DOMAIN-CONTAINING PROTEIN 39"/>
    <property type="match status" value="1"/>
</dbReference>
<evidence type="ECO:0000256" key="6">
    <source>
        <dbReference type="SAM" id="MobiDB-lite"/>
    </source>
</evidence>
<gene>
    <name evidence="7" type="ORF">DEA37_0001505</name>
</gene>
<dbReference type="GO" id="GO:0036159">
    <property type="term" value="P:inner dynein arm assembly"/>
    <property type="evidence" value="ECO:0007669"/>
    <property type="project" value="InterPro"/>
</dbReference>
<feature type="coiled-coil region" evidence="5">
    <location>
        <begin position="317"/>
        <end position="423"/>
    </location>
</feature>
<comment type="similarity">
    <text evidence="1">Belongs to the CCDC39 family.</text>
</comment>
<name>A0A5J4NER8_9TREM</name>